<feature type="transmembrane region" description="Helical" evidence="6">
    <location>
        <begin position="229"/>
        <end position="251"/>
    </location>
</feature>
<accession>A0A7D6ZW84</accession>
<dbReference type="Proteomes" id="UP000512286">
    <property type="component" value="Chromosome"/>
</dbReference>
<sequence length="338" mass="38152">MNFIERNLTSNSFKKALALVLLIAALFLLKDFMSLILLTLIEVILILDLSKTLYKKARFKRIFTKRIVDIISYFLVVLGLIGFLVVFIPNIANQVNLLINGIKNYDFSEFISKFDKYNLDIKEDTLMKGLSSINVLTMKAVGYIKNTGFNIGLSILLSFMYILEQHKLKAFFQRFETGKGNFLYTYYKSLAKIFMKSFVVVIEMQLVISLINAIISSIILTLLGFENVFILGPMMFILGLMPVVGVIVSFIPLSICALQIGGISKLISVVVMIIVLHAFESYVLNPKIMSSAIHLPIFITFTVLILSEHFLGAWGMIIGIPLFVFILELVNGEREEIA</sequence>
<evidence type="ECO:0000256" key="3">
    <source>
        <dbReference type="ARBA" id="ARBA00022692"/>
    </source>
</evidence>
<protein>
    <submittedName>
        <fullName evidence="7">AI-2E family transporter</fullName>
    </submittedName>
</protein>
<dbReference type="GO" id="GO:0016020">
    <property type="term" value="C:membrane"/>
    <property type="evidence" value="ECO:0007669"/>
    <property type="project" value="UniProtKB-SubCell"/>
</dbReference>
<evidence type="ECO:0000256" key="2">
    <source>
        <dbReference type="ARBA" id="ARBA00009773"/>
    </source>
</evidence>
<dbReference type="InterPro" id="IPR002549">
    <property type="entry name" value="AI-2E-like"/>
</dbReference>
<feature type="transmembrane region" description="Helical" evidence="6">
    <location>
        <begin position="263"/>
        <end position="282"/>
    </location>
</feature>
<dbReference type="KEGG" id="cint:HZF06_06955"/>
<comment type="similarity">
    <text evidence="2">Belongs to the autoinducer-2 exporter (AI-2E) (TC 2.A.86) family.</text>
</comment>
<dbReference type="AlphaFoldDB" id="A0A7D6ZW84"/>
<dbReference type="PANTHER" id="PTHR21716">
    <property type="entry name" value="TRANSMEMBRANE PROTEIN"/>
    <property type="match status" value="1"/>
</dbReference>
<dbReference type="PANTHER" id="PTHR21716:SF62">
    <property type="entry name" value="TRANSPORT PROTEIN YDBI-RELATED"/>
    <property type="match status" value="1"/>
</dbReference>
<evidence type="ECO:0000313" key="7">
    <source>
        <dbReference type="EMBL" id="QLY81313.1"/>
    </source>
</evidence>
<proteinExistence type="inferred from homology"/>
<evidence type="ECO:0000256" key="4">
    <source>
        <dbReference type="ARBA" id="ARBA00022989"/>
    </source>
</evidence>
<feature type="transmembrane region" description="Helical" evidence="6">
    <location>
        <begin position="35"/>
        <end position="54"/>
    </location>
</feature>
<dbReference type="Pfam" id="PF01594">
    <property type="entry name" value="AI-2E_transport"/>
    <property type="match status" value="1"/>
</dbReference>
<name>A0A7D6ZW84_9CLOT</name>
<evidence type="ECO:0000256" key="5">
    <source>
        <dbReference type="ARBA" id="ARBA00023136"/>
    </source>
</evidence>
<feature type="transmembrane region" description="Helical" evidence="6">
    <location>
        <begin position="12"/>
        <end position="29"/>
    </location>
</feature>
<evidence type="ECO:0000313" key="8">
    <source>
        <dbReference type="Proteomes" id="UP000512286"/>
    </source>
</evidence>
<feature type="transmembrane region" description="Helical" evidence="6">
    <location>
        <begin position="66"/>
        <end position="88"/>
    </location>
</feature>
<evidence type="ECO:0000256" key="6">
    <source>
        <dbReference type="SAM" id="Phobius"/>
    </source>
</evidence>
<reference evidence="7 8" key="1">
    <citation type="submission" date="2020-07" db="EMBL/GenBank/DDBJ databases">
        <title>Electron transfer.</title>
        <authorList>
            <person name="Huang L."/>
            <person name="Liu X."/>
            <person name="Zhou S."/>
        </authorList>
    </citation>
    <scope>NUCLEOTIDE SEQUENCE [LARGE SCALE GENOMIC DNA]</scope>
    <source>
        <strain evidence="7 8">Lx1</strain>
    </source>
</reference>
<feature type="transmembrane region" description="Helical" evidence="6">
    <location>
        <begin position="313"/>
        <end position="330"/>
    </location>
</feature>
<feature type="transmembrane region" description="Helical" evidence="6">
    <location>
        <begin position="198"/>
        <end position="223"/>
    </location>
</feature>
<feature type="transmembrane region" description="Helical" evidence="6">
    <location>
        <begin position="143"/>
        <end position="163"/>
    </location>
</feature>
<keyword evidence="5 6" id="KW-0472">Membrane</keyword>
<dbReference type="RefSeq" id="WP_073017536.1">
    <property type="nucleotide sequence ID" value="NZ_CAURPL010000068.1"/>
</dbReference>
<gene>
    <name evidence="7" type="ORF">HZF06_06955</name>
</gene>
<dbReference type="EMBL" id="CP059378">
    <property type="protein sequence ID" value="QLY81313.1"/>
    <property type="molecule type" value="Genomic_DNA"/>
</dbReference>
<keyword evidence="3 6" id="KW-0812">Transmembrane</keyword>
<comment type="subcellular location">
    <subcellularLocation>
        <location evidence="1">Membrane</location>
        <topology evidence="1">Multi-pass membrane protein</topology>
    </subcellularLocation>
</comment>
<keyword evidence="4 6" id="KW-1133">Transmembrane helix</keyword>
<evidence type="ECO:0000256" key="1">
    <source>
        <dbReference type="ARBA" id="ARBA00004141"/>
    </source>
</evidence>
<dbReference type="GO" id="GO:0055085">
    <property type="term" value="P:transmembrane transport"/>
    <property type="evidence" value="ECO:0007669"/>
    <property type="project" value="TreeGrafter"/>
</dbReference>
<organism evidence="7 8">
    <name type="scientific">Clostridium intestinale</name>
    <dbReference type="NCBI Taxonomy" id="36845"/>
    <lineage>
        <taxon>Bacteria</taxon>
        <taxon>Bacillati</taxon>
        <taxon>Bacillota</taxon>
        <taxon>Clostridia</taxon>
        <taxon>Eubacteriales</taxon>
        <taxon>Clostridiaceae</taxon>
        <taxon>Clostridium</taxon>
    </lineage>
</organism>